<dbReference type="AlphaFoldDB" id="A0A8K0IE49"/>
<evidence type="ECO:0000313" key="2">
    <source>
        <dbReference type="EMBL" id="KAG1354027.1"/>
    </source>
</evidence>
<feature type="region of interest" description="Disordered" evidence="1">
    <location>
        <begin position="16"/>
        <end position="146"/>
    </location>
</feature>
<reference evidence="2" key="2">
    <citation type="submission" date="2019-07" db="EMBL/GenBank/DDBJ databases">
        <authorList>
            <person name="Yang Y."/>
            <person name="Bocs S."/>
            <person name="Baudouin L."/>
        </authorList>
    </citation>
    <scope>NUCLEOTIDE SEQUENCE</scope>
    <source>
        <tissue evidence="2">Spear leaf of Hainan Tall coconut</tissue>
    </source>
</reference>
<dbReference type="InterPro" id="IPR011990">
    <property type="entry name" value="TPR-like_helical_dom_sf"/>
</dbReference>
<reference evidence="2" key="1">
    <citation type="journal article" date="2017" name="Gigascience">
        <title>The genome draft of coconut (Cocos nucifera).</title>
        <authorList>
            <person name="Xiao Y."/>
            <person name="Xu P."/>
            <person name="Fan H."/>
            <person name="Baudouin L."/>
            <person name="Xia W."/>
            <person name="Bocs S."/>
            <person name="Xu J."/>
            <person name="Li Q."/>
            <person name="Guo A."/>
            <person name="Zhou L."/>
            <person name="Li J."/>
            <person name="Wu Y."/>
            <person name="Ma Z."/>
            <person name="Armero A."/>
            <person name="Issali A.E."/>
            <person name="Liu N."/>
            <person name="Peng M."/>
            <person name="Yang Y."/>
        </authorList>
    </citation>
    <scope>NUCLEOTIDE SEQUENCE</scope>
    <source>
        <tissue evidence="2">Spear leaf of Hainan Tall coconut</tissue>
    </source>
</reference>
<feature type="compositionally biased region" description="Acidic residues" evidence="1">
    <location>
        <begin position="129"/>
        <end position="142"/>
    </location>
</feature>
<proteinExistence type="predicted"/>
<sequence length="353" mass="38582">MLLRSFSTPILGSLLSSSSSSPFFSESPANNDSHHHHHHRSERSSSSSSSSPYDVVHHPNRCRFPHLSGSSDRDPSSFGFRRAHSDGNLNYLLPNDSHHLPVKSSPSGRRTNPVLETIPSFSMYNSKGEEEEPQEDEEEEECGGGLTRSVTIGDIITAEFGFSCDNKNVGLDENSRENGKVCGKAVPPLYLARGLGIDRLGSGIMNAGGGGGGGKFVVRTGNGGEQFDMETYYKMMVDENPADALFLRNYAQFLYQTKGDPRRAEEYCSRAILADPSDGEILSQYAKLVWEQHHDEERASSYFERAVQATPDDSHVLAAYAGFLWEKEDNGVESGEGGQLQDDVHGALASATI</sequence>
<dbReference type="PANTHER" id="PTHR26312:SF221">
    <property type="entry name" value="OS04G0510600 PROTEIN"/>
    <property type="match status" value="1"/>
</dbReference>
<dbReference type="EMBL" id="CM017878">
    <property type="protein sequence ID" value="KAG1354027.1"/>
    <property type="molecule type" value="Genomic_DNA"/>
</dbReference>
<accession>A0A8K0IE49</accession>
<dbReference type="Proteomes" id="UP000797356">
    <property type="component" value="Chromosome 7"/>
</dbReference>
<gene>
    <name evidence="2" type="ORF">COCNU_07G001390</name>
</gene>
<organism evidence="2 3">
    <name type="scientific">Cocos nucifera</name>
    <name type="common">Coconut palm</name>
    <dbReference type="NCBI Taxonomy" id="13894"/>
    <lineage>
        <taxon>Eukaryota</taxon>
        <taxon>Viridiplantae</taxon>
        <taxon>Streptophyta</taxon>
        <taxon>Embryophyta</taxon>
        <taxon>Tracheophyta</taxon>
        <taxon>Spermatophyta</taxon>
        <taxon>Magnoliopsida</taxon>
        <taxon>Liliopsida</taxon>
        <taxon>Arecaceae</taxon>
        <taxon>Arecoideae</taxon>
        <taxon>Cocoseae</taxon>
        <taxon>Attaleinae</taxon>
        <taxon>Cocos</taxon>
    </lineage>
</organism>
<dbReference type="OrthoDB" id="1926212at2759"/>
<name>A0A8K0IE49_COCNU</name>
<protein>
    <submittedName>
        <fullName evidence="2">RNA-processing protein</fullName>
    </submittedName>
</protein>
<feature type="region of interest" description="Disordered" evidence="1">
    <location>
        <begin position="331"/>
        <end position="353"/>
    </location>
</feature>
<dbReference type="Gene3D" id="1.25.40.10">
    <property type="entry name" value="Tetratricopeptide repeat domain"/>
    <property type="match status" value="1"/>
</dbReference>
<keyword evidence="3" id="KW-1185">Reference proteome</keyword>
<dbReference type="PANTHER" id="PTHR26312">
    <property type="entry name" value="TETRATRICOPEPTIDE REPEAT PROTEIN 5"/>
    <property type="match status" value="1"/>
</dbReference>
<feature type="compositionally biased region" description="Low complexity" evidence="1">
    <location>
        <begin position="16"/>
        <end position="28"/>
    </location>
</feature>
<dbReference type="SUPFAM" id="SSF48452">
    <property type="entry name" value="TPR-like"/>
    <property type="match status" value="1"/>
</dbReference>
<evidence type="ECO:0000313" key="3">
    <source>
        <dbReference type="Proteomes" id="UP000797356"/>
    </source>
</evidence>
<evidence type="ECO:0000256" key="1">
    <source>
        <dbReference type="SAM" id="MobiDB-lite"/>
    </source>
</evidence>
<comment type="caution">
    <text evidence="2">The sequence shown here is derived from an EMBL/GenBank/DDBJ whole genome shotgun (WGS) entry which is preliminary data.</text>
</comment>